<dbReference type="InterPro" id="IPR000160">
    <property type="entry name" value="GGDEF_dom"/>
</dbReference>
<accession>A0A1M5UBQ0</accession>
<evidence type="ECO:0000313" key="2">
    <source>
        <dbReference type="EMBL" id="SHH60465.1"/>
    </source>
</evidence>
<feature type="domain" description="GGDEF" evidence="1">
    <location>
        <begin position="193"/>
        <end position="327"/>
    </location>
</feature>
<evidence type="ECO:0000313" key="3">
    <source>
        <dbReference type="Proteomes" id="UP000184211"/>
    </source>
</evidence>
<dbReference type="NCBIfam" id="TIGR00254">
    <property type="entry name" value="GGDEF"/>
    <property type="match status" value="1"/>
</dbReference>
<dbReference type="InterPro" id="IPR029787">
    <property type="entry name" value="Nucleotide_cyclase"/>
</dbReference>
<dbReference type="SMART" id="SM00267">
    <property type="entry name" value="GGDEF"/>
    <property type="match status" value="1"/>
</dbReference>
<evidence type="ECO:0000259" key="1">
    <source>
        <dbReference type="PROSITE" id="PS50887"/>
    </source>
</evidence>
<dbReference type="PROSITE" id="PS50887">
    <property type="entry name" value="GGDEF"/>
    <property type="match status" value="1"/>
</dbReference>
<dbReference type="Gene3D" id="3.30.450.260">
    <property type="entry name" value="Haem NO binding associated domain"/>
    <property type="match status" value="1"/>
</dbReference>
<proteinExistence type="predicted"/>
<dbReference type="Pfam" id="PF00990">
    <property type="entry name" value="GGDEF"/>
    <property type="match status" value="1"/>
</dbReference>
<keyword evidence="3" id="KW-1185">Reference proteome</keyword>
<dbReference type="STRING" id="870908.SAMN04488044_2859"/>
<dbReference type="PANTHER" id="PTHR46663:SF2">
    <property type="entry name" value="GGDEF DOMAIN-CONTAINING PROTEIN"/>
    <property type="match status" value="1"/>
</dbReference>
<dbReference type="RefSeq" id="WP_341349551.1">
    <property type="nucleotide sequence ID" value="NZ_FQWM01000006.1"/>
</dbReference>
<reference evidence="3" key="1">
    <citation type="submission" date="2016-11" db="EMBL/GenBank/DDBJ databases">
        <authorList>
            <person name="Varghese N."/>
            <person name="Submissions S."/>
        </authorList>
    </citation>
    <scope>NUCLEOTIDE SEQUENCE [LARGE SCALE GENOMIC DNA]</scope>
    <source>
        <strain evidence="3">DSM 28223</strain>
    </source>
</reference>
<dbReference type="InterPro" id="IPR042463">
    <property type="entry name" value="HNOB_dom_associated_sf"/>
</dbReference>
<name>A0A1M5UBQ0_9RHOB</name>
<gene>
    <name evidence="2" type="ORF">SAMN04488044_2859</name>
</gene>
<dbReference type="EMBL" id="FQWM01000006">
    <property type="protein sequence ID" value="SHH60465.1"/>
    <property type="molecule type" value="Genomic_DNA"/>
</dbReference>
<dbReference type="Gene3D" id="3.30.70.270">
    <property type="match status" value="1"/>
</dbReference>
<dbReference type="SUPFAM" id="SSF55073">
    <property type="entry name" value="Nucleotide cyclase"/>
    <property type="match status" value="1"/>
</dbReference>
<dbReference type="AlphaFoldDB" id="A0A1M5UBQ0"/>
<dbReference type="InterPro" id="IPR043128">
    <property type="entry name" value="Rev_trsase/Diguanyl_cyclase"/>
</dbReference>
<dbReference type="PANTHER" id="PTHR46663">
    <property type="entry name" value="DIGUANYLATE CYCLASE DGCT-RELATED"/>
    <property type="match status" value="1"/>
</dbReference>
<dbReference type="CDD" id="cd01949">
    <property type="entry name" value="GGDEF"/>
    <property type="match status" value="1"/>
</dbReference>
<organism evidence="2 3">
    <name type="scientific">Cognatishimia maritima</name>
    <dbReference type="NCBI Taxonomy" id="870908"/>
    <lineage>
        <taxon>Bacteria</taxon>
        <taxon>Pseudomonadati</taxon>
        <taxon>Pseudomonadota</taxon>
        <taxon>Alphaproteobacteria</taxon>
        <taxon>Rhodobacterales</taxon>
        <taxon>Paracoccaceae</taxon>
        <taxon>Cognatishimia</taxon>
    </lineage>
</organism>
<sequence>MTMFSPHLAVGQVLDVLCPMHVQIGPNGRIFHIGPTLAKLCSGDCMLGADFLDVFDFQRPRDVTSVDDLLVAEPRKLQLVLRTSPQVALQAVAVFDPREGGMVLNLSFGIGVIDAVRDHGLTSSDFAPTDLTVEMLFLVEAKAAVLDESRNLNQRLQVARNLAEEQAFSDPLTGLKNRRALAKTLLQQIADRSAYAYLQLDLDLFKAVNDQLGHAAGDEVLRRTAETLSQLTRRDDLVARIGGDEFAVIFDGALPRERLAFIAAQVIKALEKPITFEGHTCNISASIGITLIAEGQEITSDEVMRQADHALYHCKQSGRGRYAFYEDIQQEEVAARRGIEPLFPG</sequence>
<protein>
    <submittedName>
        <fullName evidence="2">Diguanylate cyclase (GGDEF) domain-containing protein</fullName>
    </submittedName>
</protein>
<dbReference type="InterPro" id="IPR052163">
    <property type="entry name" value="DGC-Regulatory_Protein"/>
</dbReference>
<dbReference type="Proteomes" id="UP000184211">
    <property type="component" value="Unassembled WGS sequence"/>
</dbReference>